<evidence type="ECO:0000313" key="2">
    <source>
        <dbReference type="EMBL" id="KAJ1725755.1"/>
    </source>
</evidence>
<organism evidence="2 3">
    <name type="scientific">Coemansia erecta</name>
    <dbReference type="NCBI Taxonomy" id="147472"/>
    <lineage>
        <taxon>Eukaryota</taxon>
        <taxon>Fungi</taxon>
        <taxon>Fungi incertae sedis</taxon>
        <taxon>Zoopagomycota</taxon>
        <taxon>Kickxellomycotina</taxon>
        <taxon>Kickxellomycetes</taxon>
        <taxon>Kickxellales</taxon>
        <taxon>Kickxellaceae</taxon>
        <taxon>Coemansia</taxon>
    </lineage>
</organism>
<comment type="caution">
    <text evidence="2">The sequence shown here is derived from an EMBL/GenBank/DDBJ whole genome shotgun (WGS) entry which is preliminary data.</text>
</comment>
<feature type="region of interest" description="Disordered" evidence="1">
    <location>
        <begin position="246"/>
        <end position="268"/>
    </location>
</feature>
<dbReference type="Proteomes" id="UP001149813">
    <property type="component" value="Unassembled WGS sequence"/>
</dbReference>
<proteinExistence type="predicted"/>
<feature type="compositionally biased region" description="Basic and acidic residues" evidence="1">
    <location>
        <begin position="311"/>
        <end position="324"/>
    </location>
</feature>
<sequence>MNGKSSGGKRESPKRVRFSRGSGSGSGMRSQDYEMGDDLVYGTGFTGGAYSDEYDSDENAALEADITTGKRHSRKVNTDGYGSDASDHDEAGDLSDFSDESDIEGGPKSSRKKESGGSNGGDEDDDEDDDMFGDSAEPADDESSASGEKKKRKRYLDIADIEGQEMDSTTRSEPKHEILVGKGKGKESEHPDDNEGEKVKIEAFNMKEDLEEGQFDAHGNFVWNKKDSQMYQDSWLDGISKTSISQARESKAQRDQQQSASDRSTANRWDGISNDDIIIAIINLLRPRETVINALARVGGPKKKTKKWGKKAKDKDNDKEKERRRNIEQITELADQAMSRGLVNIYDETYEQLVRQMRVVERIDEDWEIGTTLPTPALKTDTNVDKSSDIGDLLDDLDEL</sequence>
<dbReference type="InterPro" id="IPR039905">
    <property type="entry name" value="CD2BP2/Lin1"/>
</dbReference>
<reference evidence="2" key="1">
    <citation type="submission" date="2022-07" db="EMBL/GenBank/DDBJ databases">
        <title>Phylogenomic reconstructions and comparative analyses of Kickxellomycotina fungi.</title>
        <authorList>
            <person name="Reynolds N.K."/>
            <person name="Stajich J.E."/>
            <person name="Barry K."/>
            <person name="Grigoriev I.V."/>
            <person name="Crous P."/>
            <person name="Smith M.E."/>
        </authorList>
    </citation>
    <scope>NUCLEOTIDE SEQUENCE</scope>
    <source>
        <strain evidence="2">NBRC 32514</strain>
    </source>
</reference>
<evidence type="ECO:0000313" key="3">
    <source>
        <dbReference type="Proteomes" id="UP001149813"/>
    </source>
</evidence>
<keyword evidence="3" id="KW-1185">Reference proteome</keyword>
<dbReference type="PANTHER" id="PTHR13138">
    <property type="entry name" value="PROTEIN LIN1"/>
    <property type="match status" value="1"/>
</dbReference>
<feature type="region of interest" description="Disordered" evidence="1">
    <location>
        <begin position="302"/>
        <end position="324"/>
    </location>
</feature>
<dbReference type="GO" id="GO:0005682">
    <property type="term" value="C:U5 snRNP"/>
    <property type="evidence" value="ECO:0007669"/>
    <property type="project" value="InterPro"/>
</dbReference>
<evidence type="ECO:0000256" key="1">
    <source>
        <dbReference type="SAM" id="MobiDB-lite"/>
    </source>
</evidence>
<evidence type="ECO:0008006" key="4">
    <source>
        <dbReference type="Google" id="ProtNLM"/>
    </source>
</evidence>
<dbReference type="AlphaFoldDB" id="A0A9W8CTI5"/>
<feature type="region of interest" description="Disordered" evidence="1">
    <location>
        <begin position="1"/>
        <end position="198"/>
    </location>
</feature>
<dbReference type="EMBL" id="JANBOJ010000001">
    <property type="protein sequence ID" value="KAJ1725755.1"/>
    <property type="molecule type" value="Genomic_DNA"/>
</dbReference>
<dbReference type="PANTHER" id="PTHR13138:SF3">
    <property type="entry name" value="CD2 ANTIGEN CYTOPLASMIC TAIL-BINDING PROTEIN 2"/>
    <property type="match status" value="1"/>
</dbReference>
<feature type="compositionally biased region" description="Basic and acidic residues" evidence="1">
    <location>
        <begin position="168"/>
        <end position="198"/>
    </location>
</feature>
<feature type="region of interest" description="Disordered" evidence="1">
    <location>
        <begin position="374"/>
        <end position="400"/>
    </location>
</feature>
<protein>
    <recommendedName>
        <fullName evidence="4">GYF domain-containing protein</fullName>
    </recommendedName>
</protein>
<feature type="compositionally biased region" description="Low complexity" evidence="1">
    <location>
        <begin position="255"/>
        <end position="264"/>
    </location>
</feature>
<dbReference type="OrthoDB" id="331341at2759"/>
<accession>A0A9W8CTI5</accession>
<gene>
    <name evidence="2" type="ORF">LPJ53_000016</name>
</gene>
<name>A0A9W8CTI5_9FUNG</name>
<feature type="compositionally biased region" description="Acidic residues" evidence="1">
    <location>
        <begin position="92"/>
        <end position="103"/>
    </location>
</feature>
<feature type="compositionally biased region" description="Acidic residues" evidence="1">
    <location>
        <begin position="121"/>
        <end position="143"/>
    </location>
</feature>